<name>A0AAD9CY01_PAPLA</name>
<gene>
    <name evidence="2" type="ORF">DB88DRAFT_512010</name>
</gene>
<reference evidence="2" key="1">
    <citation type="submission" date="2023-02" db="EMBL/GenBank/DDBJ databases">
        <title>Identification and recombinant expression of a fungal hydrolase from Papiliotrema laurentii that hydrolyzes apple cutin and clears colloidal polyester polyurethane.</title>
        <authorList>
            <consortium name="DOE Joint Genome Institute"/>
            <person name="Roman V.A."/>
            <person name="Bojanowski C."/>
            <person name="Crable B.R."/>
            <person name="Wagner D.N."/>
            <person name="Hung C.S."/>
            <person name="Nadeau L.J."/>
            <person name="Schratz L."/>
            <person name="Haridas S."/>
            <person name="Pangilinan J."/>
            <person name="Lipzen A."/>
            <person name="Na H."/>
            <person name="Yan M."/>
            <person name="Ng V."/>
            <person name="Grigoriev I.V."/>
            <person name="Spatafora J.W."/>
            <person name="Barlow D."/>
            <person name="Biffinger J."/>
            <person name="Kelley-Loughnane N."/>
            <person name="Varaljay V.A."/>
            <person name="Crookes-Goodson W.J."/>
        </authorList>
    </citation>
    <scope>NUCLEOTIDE SEQUENCE</scope>
    <source>
        <strain evidence="2">5307AH</strain>
    </source>
</reference>
<keyword evidence="1" id="KW-0812">Transmembrane</keyword>
<dbReference type="Proteomes" id="UP001182556">
    <property type="component" value="Unassembled WGS sequence"/>
</dbReference>
<accession>A0AAD9CY01</accession>
<comment type="caution">
    <text evidence="2">The sequence shown here is derived from an EMBL/GenBank/DDBJ whole genome shotgun (WGS) entry which is preliminary data.</text>
</comment>
<keyword evidence="1" id="KW-1133">Transmembrane helix</keyword>
<evidence type="ECO:0000313" key="2">
    <source>
        <dbReference type="EMBL" id="KAK1922488.1"/>
    </source>
</evidence>
<organism evidence="2 3">
    <name type="scientific">Papiliotrema laurentii</name>
    <name type="common">Cryptococcus laurentii</name>
    <dbReference type="NCBI Taxonomy" id="5418"/>
    <lineage>
        <taxon>Eukaryota</taxon>
        <taxon>Fungi</taxon>
        <taxon>Dikarya</taxon>
        <taxon>Basidiomycota</taxon>
        <taxon>Agaricomycotina</taxon>
        <taxon>Tremellomycetes</taxon>
        <taxon>Tremellales</taxon>
        <taxon>Rhynchogastremaceae</taxon>
        <taxon>Papiliotrema</taxon>
    </lineage>
</organism>
<protein>
    <submittedName>
        <fullName evidence="2">Uncharacterized protein</fullName>
    </submittedName>
</protein>
<dbReference type="AlphaFoldDB" id="A0AAD9CY01"/>
<evidence type="ECO:0000313" key="3">
    <source>
        <dbReference type="Proteomes" id="UP001182556"/>
    </source>
</evidence>
<keyword evidence="3" id="KW-1185">Reference proteome</keyword>
<evidence type="ECO:0000256" key="1">
    <source>
        <dbReference type="SAM" id="Phobius"/>
    </source>
</evidence>
<feature type="transmembrane region" description="Helical" evidence="1">
    <location>
        <begin position="12"/>
        <end position="33"/>
    </location>
</feature>
<keyword evidence="1" id="KW-0472">Membrane</keyword>
<dbReference type="EMBL" id="JAODAN010000008">
    <property type="protein sequence ID" value="KAK1922488.1"/>
    <property type="molecule type" value="Genomic_DNA"/>
</dbReference>
<sequence>MTRLTIRNLTMPIAAFSMVFVLGGYIYGAVGAAKANASMEREKMYAQVLKQREELGLPTPHRRNRSGE</sequence>
<proteinExistence type="predicted"/>